<evidence type="ECO:0000313" key="2">
    <source>
        <dbReference type="EMBL" id="PWE56586.1"/>
    </source>
</evidence>
<dbReference type="AlphaFoldDB" id="A0A2U2DTF9"/>
<organism evidence="2 3">
    <name type="scientific">Metarhizobium album</name>
    <dbReference type="NCBI Taxonomy" id="2182425"/>
    <lineage>
        <taxon>Bacteria</taxon>
        <taxon>Pseudomonadati</taxon>
        <taxon>Pseudomonadota</taxon>
        <taxon>Alphaproteobacteria</taxon>
        <taxon>Hyphomicrobiales</taxon>
        <taxon>Rhizobiaceae</taxon>
        <taxon>Metarhizobium</taxon>
    </lineage>
</organism>
<reference evidence="2 3" key="1">
    <citation type="submission" date="2018-05" db="EMBL/GenBank/DDBJ databases">
        <title>The draft genome of strain NS-104.</title>
        <authorList>
            <person name="Hang P."/>
            <person name="Jiang J."/>
        </authorList>
    </citation>
    <scope>NUCLEOTIDE SEQUENCE [LARGE SCALE GENOMIC DNA]</scope>
    <source>
        <strain evidence="2 3">NS-104</strain>
    </source>
</reference>
<accession>A0A2U2DTF9</accession>
<dbReference type="OrthoDB" id="7915172at2"/>
<keyword evidence="1" id="KW-0732">Signal</keyword>
<dbReference type="EMBL" id="QFBC01000003">
    <property type="protein sequence ID" value="PWE56586.1"/>
    <property type="molecule type" value="Genomic_DNA"/>
</dbReference>
<feature type="signal peptide" evidence="1">
    <location>
        <begin position="1"/>
        <end position="27"/>
    </location>
</feature>
<proteinExistence type="predicted"/>
<evidence type="ECO:0000313" key="3">
    <source>
        <dbReference type="Proteomes" id="UP000245252"/>
    </source>
</evidence>
<keyword evidence="3" id="KW-1185">Reference proteome</keyword>
<evidence type="ECO:0000256" key="1">
    <source>
        <dbReference type="SAM" id="SignalP"/>
    </source>
</evidence>
<sequence>MYPRCISIFCAAAAVLSPLAASTAAEAAKRDKAFFQSVAGNWKGPGEIVAGKYKGTKFTCDLTGVPQEGNKAGVKLDGTCRVGVFKQPMSAVITEAGRSYKGKFLDGGAGKGLDIVSGAVSGDKVVLGINRSKLNGAMIARLEDDNAMKVTISVKVEDKMIPVIGVTLNRQVDDIKVGSIE</sequence>
<dbReference type="Proteomes" id="UP000245252">
    <property type="component" value="Unassembled WGS sequence"/>
</dbReference>
<feature type="chain" id="PRO_5015626706" evidence="1">
    <location>
        <begin position="28"/>
        <end position="181"/>
    </location>
</feature>
<comment type="caution">
    <text evidence="2">The sequence shown here is derived from an EMBL/GenBank/DDBJ whole genome shotgun (WGS) entry which is preliminary data.</text>
</comment>
<dbReference type="RefSeq" id="WP_109457962.1">
    <property type="nucleotide sequence ID" value="NZ_QFBC01000003.1"/>
</dbReference>
<name>A0A2U2DTF9_9HYPH</name>
<protein>
    <submittedName>
        <fullName evidence="2">Uncharacterized protein</fullName>
    </submittedName>
</protein>
<gene>
    <name evidence="2" type="ORF">DEM27_09425</name>
</gene>